<keyword evidence="2" id="KW-0012">Acyltransferase</keyword>
<protein>
    <submittedName>
        <fullName evidence="4">3-oxoacyl-ACP synthase</fullName>
    </submittedName>
</protein>
<dbReference type="OrthoDB" id="2636646at2"/>
<evidence type="ECO:0000259" key="3">
    <source>
        <dbReference type="Pfam" id="PF08541"/>
    </source>
</evidence>
<dbReference type="Gene3D" id="3.40.47.10">
    <property type="match status" value="2"/>
</dbReference>
<dbReference type="GO" id="GO:0044550">
    <property type="term" value="P:secondary metabolite biosynthetic process"/>
    <property type="evidence" value="ECO:0007669"/>
    <property type="project" value="TreeGrafter"/>
</dbReference>
<dbReference type="Proteomes" id="UP000305921">
    <property type="component" value="Unassembled WGS sequence"/>
</dbReference>
<keyword evidence="1" id="KW-0808">Transferase</keyword>
<dbReference type="SUPFAM" id="SSF53901">
    <property type="entry name" value="Thiolase-like"/>
    <property type="match status" value="1"/>
</dbReference>
<evidence type="ECO:0000256" key="1">
    <source>
        <dbReference type="ARBA" id="ARBA00022679"/>
    </source>
</evidence>
<proteinExistence type="predicted"/>
<comment type="caution">
    <text evidence="4">The sequence shown here is derived from an EMBL/GenBank/DDBJ whole genome shotgun (WGS) entry which is preliminary data.</text>
</comment>
<dbReference type="EMBL" id="VAWE01000001">
    <property type="protein sequence ID" value="TLQ46307.1"/>
    <property type="molecule type" value="Genomic_DNA"/>
</dbReference>
<accession>A0A5R9EAQ0</accession>
<feature type="domain" description="Beta-ketoacyl-[acyl-carrier-protein] synthase III C-terminal" evidence="3">
    <location>
        <begin position="244"/>
        <end position="330"/>
    </location>
</feature>
<dbReference type="PANTHER" id="PTHR34069">
    <property type="entry name" value="3-OXOACYL-[ACYL-CARRIER-PROTEIN] SYNTHASE 3"/>
    <property type="match status" value="1"/>
</dbReference>
<dbReference type="Pfam" id="PF08541">
    <property type="entry name" value="ACP_syn_III_C"/>
    <property type="match status" value="1"/>
</dbReference>
<dbReference type="RefSeq" id="WP_138055612.1">
    <property type="nucleotide sequence ID" value="NZ_VAWE01000001.1"/>
</dbReference>
<keyword evidence="5" id="KW-1185">Reference proteome</keyword>
<dbReference type="AlphaFoldDB" id="A0A5R9EAQ0"/>
<dbReference type="InterPro" id="IPR016039">
    <property type="entry name" value="Thiolase-like"/>
</dbReference>
<dbReference type="PANTHER" id="PTHR34069:SF2">
    <property type="entry name" value="BETA-KETOACYL-[ACYL-CARRIER-PROTEIN] SYNTHASE III"/>
    <property type="match status" value="1"/>
</dbReference>
<reference evidence="4 5" key="1">
    <citation type="submission" date="2019-05" db="EMBL/GenBank/DDBJ databases">
        <title>Streptomyces marianii sp. nov., a novel marine actinomycete from southern coast of India.</title>
        <authorList>
            <person name="Iniyan A.M."/>
            <person name="Wink J."/>
            <person name="Ramprasad E."/>
            <person name="Ramana C.V."/>
            <person name="Bunk B."/>
            <person name="Sproer C."/>
            <person name="Joseph F.-J.R.S."/>
            <person name="Vincent S.G.P."/>
        </authorList>
    </citation>
    <scope>NUCLEOTIDE SEQUENCE [LARGE SCALE GENOMIC DNA]</scope>
    <source>
        <strain evidence="4 5">ICN19</strain>
    </source>
</reference>
<organism evidence="4 5">
    <name type="scientific">Streptomyces marianii</name>
    <dbReference type="NCBI Taxonomy" id="1817406"/>
    <lineage>
        <taxon>Bacteria</taxon>
        <taxon>Bacillati</taxon>
        <taxon>Actinomycetota</taxon>
        <taxon>Actinomycetes</taxon>
        <taxon>Kitasatosporales</taxon>
        <taxon>Streptomycetaceae</taxon>
        <taxon>Streptomyces</taxon>
    </lineage>
</organism>
<dbReference type="InterPro" id="IPR013747">
    <property type="entry name" value="ACP_syn_III_C"/>
</dbReference>
<name>A0A5R9EAQ0_9ACTN</name>
<evidence type="ECO:0000313" key="5">
    <source>
        <dbReference type="Proteomes" id="UP000305921"/>
    </source>
</evidence>
<dbReference type="GO" id="GO:0016747">
    <property type="term" value="F:acyltransferase activity, transferring groups other than amino-acyl groups"/>
    <property type="evidence" value="ECO:0007669"/>
    <property type="project" value="UniProtKB-ARBA"/>
</dbReference>
<gene>
    <name evidence="4" type="ORF">FEF34_27975</name>
</gene>
<evidence type="ECO:0000256" key="2">
    <source>
        <dbReference type="ARBA" id="ARBA00023315"/>
    </source>
</evidence>
<evidence type="ECO:0000313" key="4">
    <source>
        <dbReference type="EMBL" id="TLQ46307.1"/>
    </source>
</evidence>
<sequence length="336" mass="36326">MTVAAPSDTEHGATGRGVVGLSRVSVRLPKGSERVDRILERAGSSLLERRMFAKFHGLRDSPTLAPGEPMEELLVGAARDALGERGADVILYGHTQSVQDFACGPGFAQRLRSSLDLPDVRFYGVSQINCVSVLRALEMARRYHSRPAAQPGERVLVLGGDHGSVADAARIVPRVTVAGDAAVAVVVHSSDENDFPRYRYLSGGALRDGRFHRSLRMTTKELTLFSQSCVGHLATALREATDGAGIGFSDIDWIMPDLSSALFWRNFCRETGVQQERICLDLLPERGHNNGVDALSALQHADMTGRLRPGDRIALVALGPGAYFQVVIVEVTPESS</sequence>